<sequence>MSDDEFSNLYNTRIIDPPQVSFDEKTSVFIKNITNLTRQDIIDFFKPCHPIVQLQVKGNYGYVQFKDARMKELALKLNLMVCKGKSILVTSLKKSIKI</sequence>
<evidence type="ECO:0000259" key="2">
    <source>
        <dbReference type="PROSITE" id="PS50102"/>
    </source>
</evidence>
<dbReference type="GO" id="GO:0003723">
    <property type="term" value="F:RNA binding"/>
    <property type="evidence" value="ECO:0007669"/>
    <property type="project" value="UniProtKB-UniRule"/>
</dbReference>
<dbReference type="SMART" id="SM00360">
    <property type="entry name" value="RRM"/>
    <property type="match status" value="1"/>
</dbReference>
<dbReference type="SUPFAM" id="SSF54928">
    <property type="entry name" value="RNA-binding domain, RBD"/>
    <property type="match status" value="1"/>
</dbReference>
<dbReference type="EMBL" id="RCSS01000008">
    <property type="protein sequence ID" value="RVD93434.1"/>
    <property type="molecule type" value="Genomic_DNA"/>
</dbReference>
<dbReference type="VEuPathDB" id="MicrosporidiaDB:TUBRATIS_000280"/>
<dbReference type="Gene3D" id="3.30.70.330">
    <property type="match status" value="1"/>
</dbReference>
<comment type="caution">
    <text evidence="3">The sequence shown here is derived from an EMBL/GenBank/DDBJ whole genome shotgun (WGS) entry which is preliminary data.</text>
</comment>
<protein>
    <recommendedName>
        <fullName evidence="2">RRM domain-containing protein</fullName>
    </recommendedName>
</protein>
<evidence type="ECO:0000313" key="3">
    <source>
        <dbReference type="EMBL" id="RVD93434.1"/>
    </source>
</evidence>
<evidence type="ECO:0000313" key="4">
    <source>
        <dbReference type="Proteomes" id="UP000282876"/>
    </source>
</evidence>
<keyword evidence="4" id="KW-1185">Reference proteome</keyword>
<evidence type="ECO:0000256" key="1">
    <source>
        <dbReference type="PROSITE-ProRule" id="PRU00176"/>
    </source>
</evidence>
<dbReference type="InterPro" id="IPR000504">
    <property type="entry name" value="RRM_dom"/>
</dbReference>
<dbReference type="AlphaFoldDB" id="A0A437AQG0"/>
<gene>
    <name evidence="3" type="ORF">TUBRATIS_000280</name>
</gene>
<dbReference type="OrthoDB" id="2189718at2759"/>
<feature type="domain" description="RRM" evidence="2">
    <location>
        <begin position="26"/>
        <end position="98"/>
    </location>
</feature>
<name>A0A437AQG0_9MICR</name>
<dbReference type="InterPro" id="IPR012677">
    <property type="entry name" value="Nucleotide-bd_a/b_plait_sf"/>
</dbReference>
<dbReference type="Pfam" id="PF00076">
    <property type="entry name" value="RRM_1"/>
    <property type="match status" value="1"/>
</dbReference>
<accession>A0A437AQG0</accession>
<organism evidence="3 4">
    <name type="scientific">Tubulinosema ratisbonensis</name>
    <dbReference type="NCBI Taxonomy" id="291195"/>
    <lineage>
        <taxon>Eukaryota</taxon>
        <taxon>Fungi</taxon>
        <taxon>Fungi incertae sedis</taxon>
        <taxon>Microsporidia</taxon>
        <taxon>Tubulinosematoidea</taxon>
        <taxon>Tubulinosematidae</taxon>
        <taxon>Tubulinosema</taxon>
    </lineage>
</organism>
<dbReference type="InterPro" id="IPR035979">
    <property type="entry name" value="RBD_domain_sf"/>
</dbReference>
<dbReference type="PROSITE" id="PS50102">
    <property type="entry name" value="RRM"/>
    <property type="match status" value="1"/>
</dbReference>
<keyword evidence="1" id="KW-0694">RNA-binding</keyword>
<reference evidence="3 4" key="1">
    <citation type="submission" date="2018-10" db="EMBL/GenBank/DDBJ databases">
        <title>Draft genome sequence of the microsporidian Tubulinosema ratisbonensis.</title>
        <authorList>
            <person name="Polonais V."/>
            <person name="Peyretaillade E."/>
            <person name="Niehus S."/>
            <person name="Wawrzyniak I."/>
            <person name="Franchet A."/>
            <person name="Gaspin C."/>
            <person name="Reichstadt M."/>
            <person name="Belser C."/>
            <person name="Labadie K."/>
            <person name="Delbac F."/>
            <person name="Ferrandon D."/>
        </authorList>
    </citation>
    <scope>NUCLEOTIDE SEQUENCE [LARGE SCALE GENOMIC DNA]</scope>
    <source>
        <strain evidence="3 4">Franzen</strain>
    </source>
</reference>
<proteinExistence type="predicted"/>
<dbReference type="Proteomes" id="UP000282876">
    <property type="component" value="Unassembled WGS sequence"/>
</dbReference>